<dbReference type="EMBL" id="AHAM01000298">
    <property type="protein sequence ID" value="EHK52903.1"/>
    <property type="molecule type" value="Genomic_DNA"/>
</dbReference>
<dbReference type="InterPro" id="IPR015422">
    <property type="entry name" value="PyrdxlP-dep_Trfase_small"/>
</dbReference>
<keyword evidence="1" id="KW-0808">Transferase</keyword>
<dbReference type="AlphaFoldDB" id="H0I291"/>
<evidence type="ECO:0000313" key="2">
    <source>
        <dbReference type="Proteomes" id="UP000003250"/>
    </source>
</evidence>
<dbReference type="SUPFAM" id="SSF53383">
    <property type="entry name" value="PLP-dependent transferases"/>
    <property type="match status" value="2"/>
</dbReference>
<reference evidence="1 2" key="1">
    <citation type="journal article" date="2012" name="J. Bacteriol.">
        <title>Draft Genome Sequence of Mesorhizobium alhagi CCNWXJ12-2T, a Novel Salt-Resistant Species Isolated from the Desert of Northwestern China.</title>
        <authorList>
            <person name="Zhou M."/>
            <person name="Chen W."/>
            <person name="Chen H."/>
            <person name="Wei G."/>
        </authorList>
    </citation>
    <scope>NUCLEOTIDE SEQUENCE [LARGE SCALE GENOMIC DNA]</scope>
    <source>
        <strain evidence="1 2">CCNWXJ12-2</strain>
    </source>
</reference>
<dbReference type="InterPro" id="IPR015424">
    <property type="entry name" value="PyrdxlP-dep_Trfase"/>
</dbReference>
<keyword evidence="2" id="KW-1185">Reference proteome</keyword>
<dbReference type="OrthoDB" id="9801052at2"/>
<dbReference type="PATRIC" id="fig|1107882.3.peg.6374"/>
<gene>
    <name evidence="1" type="ORF">MAXJ12_32984</name>
</gene>
<proteinExistence type="predicted"/>
<dbReference type="Gene3D" id="3.90.1150.10">
    <property type="entry name" value="Aspartate Aminotransferase, domain 1"/>
    <property type="match status" value="2"/>
</dbReference>
<accession>H0I291</accession>
<evidence type="ECO:0000313" key="1">
    <source>
        <dbReference type="EMBL" id="EHK52903.1"/>
    </source>
</evidence>
<protein>
    <submittedName>
        <fullName evidence="1">4-aminobutyrate aminotransferase</fullName>
    </submittedName>
</protein>
<dbReference type="GO" id="GO:0008483">
    <property type="term" value="F:transaminase activity"/>
    <property type="evidence" value="ECO:0007669"/>
    <property type="project" value="UniProtKB-KW"/>
</dbReference>
<sequence length="121" mass="12991">MTTNAAVMATRHQEIARGVAHATSIAATRAFNSEVWDVEGRRYIDFAGGIAVLAFDLLRERGSDEPDAESARRAVQRAYENGLVILSCGTNFNTIRTLVPPNASDAIADEGLEILGRCLAA</sequence>
<keyword evidence="1" id="KW-0032">Aminotransferase</keyword>
<organism evidence="1 2">
    <name type="scientific">Mesorhizobium alhagi CCNWXJ12-2</name>
    <dbReference type="NCBI Taxonomy" id="1107882"/>
    <lineage>
        <taxon>Bacteria</taxon>
        <taxon>Pseudomonadati</taxon>
        <taxon>Pseudomonadota</taxon>
        <taxon>Alphaproteobacteria</taxon>
        <taxon>Hyphomicrobiales</taxon>
        <taxon>Phyllobacteriaceae</taxon>
        <taxon>Allomesorhizobium</taxon>
    </lineage>
</organism>
<dbReference type="Proteomes" id="UP000003250">
    <property type="component" value="Unassembled WGS sequence"/>
</dbReference>
<name>H0I291_9HYPH</name>